<dbReference type="GO" id="GO:0042254">
    <property type="term" value="P:ribosome biogenesis"/>
    <property type="evidence" value="ECO:0007669"/>
    <property type="project" value="UniProtKB-KW"/>
</dbReference>
<dbReference type="AlphaFoldDB" id="A0A4S3Q058"/>
<dbReference type="GO" id="GO:0006508">
    <property type="term" value="P:proteolysis"/>
    <property type="evidence" value="ECO:0007669"/>
    <property type="project" value="UniProtKB-KW"/>
</dbReference>
<organism evidence="7 8">
    <name type="scientific">Bacillus timonensis</name>
    <dbReference type="NCBI Taxonomy" id="1033734"/>
    <lineage>
        <taxon>Bacteria</taxon>
        <taxon>Bacillati</taxon>
        <taxon>Bacillota</taxon>
        <taxon>Bacilli</taxon>
        <taxon>Bacillales</taxon>
        <taxon>Bacillaceae</taxon>
        <taxon>Bacillus</taxon>
    </lineage>
</organism>
<name>A0A4S3Q058_9BACI</name>
<dbReference type="PANTHER" id="PTHR39178">
    <property type="entry name" value="HYPOTHETICAL RIBOSOME-ASSOCIATED PROTEIN"/>
    <property type="match status" value="1"/>
</dbReference>
<evidence type="ECO:0000256" key="5">
    <source>
        <dbReference type="ARBA" id="ARBA00044503"/>
    </source>
</evidence>
<accession>A0A4S3Q058</accession>
<keyword evidence="1" id="KW-0690">Ribosome biogenesis</keyword>
<dbReference type="Proteomes" id="UP000306477">
    <property type="component" value="Unassembled WGS sequence"/>
</dbReference>
<dbReference type="OrthoDB" id="48998at2"/>
<dbReference type="NCBIfam" id="NF011126">
    <property type="entry name" value="PRK14553.1-6"/>
    <property type="match status" value="1"/>
</dbReference>
<comment type="similarity">
    <text evidence="5">Belongs to the Prp family.</text>
</comment>
<dbReference type="RefSeq" id="WP_136377640.1">
    <property type="nucleotide sequence ID" value="NZ_SLUB01000001.1"/>
</dbReference>
<proteinExistence type="inferred from homology"/>
<evidence type="ECO:0000313" key="7">
    <source>
        <dbReference type="EMBL" id="THE15315.1"/>
    </source>
</evidence>
<dbReference type="EMBL" id="SLUB01000001">
    <property type="protein sequence ID" value="THE15315.1"/>
    <property type="molecule type" value="Genomic_DNA"/>
</dbReference>
<dbReference type="PANTHER" id="PTHR39178:SF1">
    <property type="entry name" value="RIBOSOMAL-PROCESSING CYSTEINE PROTEASE PRP"/>
    <property type="match status" value="1"/>
</dbReference>
<keyword evidence="4" id="KW-0788">Thiol protease</keyword>
<gene>
    <name evidence="7" type="ORF">E1I69_00255</name>
</gene>
<evidence type="ECO:0000256" key="3">
    <source>
        <dbReference type="ARBA" id="ARBA00022801"/>
    </source>
</evidence>
<evidence type="ECO:0000256" key="1">
    <source>
        <dbReference type="ARBA" id="ARBA00022517"/>
    </source>
</evidence>
<dbReference type="SUPFAM" id="SSF118010">
    <property type="entry name" value="TM1457-like"/>
    <property type="match status" value="1"/>
</dbReference>
<keyword evidence="2 7" id="KW-0645">Protease</keyword>
<keyword evidence="3" id="KW-0378">Hydrolase</keyword>
<evidence type="ECO:0000313" key="8">
    <source>
        <dbReference type="Proteomes" id="UP000306477"/>
    </source>
</evidence>
<dbReference type="CDD" id="cd16332">
    <property type="entry name" value="Prp-like"/>
    <property type="match status" value="1"/>
</dbReference>
<dbReference type="STRING" id="1033734.GCA_000285535_03654"/>
<evidence type="ECO:0000256" key="2">
    <source>
        <dbReference type="ARBA" id="ARBA00022670"/>
    </source>
</evidence>
<comment type="caution">
    <text evidence="7">The sequence shown here is derived from an EMBL/GenBank/DDBJ whole genome shotgun (WGS) entry which is preliminary data.</text>
</comment>
<dbReference type="GO" id="GO:0008234">
    <property type="term" value="F:cysteine-type peptidase activity"/>
    <property type="evidence" value="ECO:0007669"/>
    <property type="project" value="UniProtKB-KW"/>
</dbReference>
<evidence type="ECO:0000256" key="6">
    <source>
        <dbReference type="ARBA" id="ARBA00044538"/>
    </source>
</evidence>
<reference evidence="7 8" key="1">
    <citation type="journal article" date="2019" name="Indoor Air">
        <title>Impacts of indoor surface finishes on bacterial viability.</title>
        <authorList>
            <person name="Hu J."/>
            <person name="Maamar S.B."/>
            <person name="Glawe A.J."/>
            <person name="Gottel N."/>
            <person name="Gilbert J.A."/>
            <person name="Hartmann E.M."/>
        </authorList>
    </citation>
    <scope>NUCLEOTIDE SEQUENCE [LARGE SCALE GENOMIC DNA]</scope>
    <source>
        <strain evidence="7 8">AF060A6</strain>
    </source>
</reference>
<sequence>MIKVTINRNSTGRIDSFTMSGHAEYDVPGKDIVCAGASAVAFGTINSIYALCKVEPVLEQEKNGFLRCQIPPLKDETIEEKVQLLLEGMLVSLQTIELDYGQYMKIQS</sequence>
<evidence type="ECO:0000256" key="4">
    <source>
        <dbReference type="ARBA" id="ARBA00022807"/>
    </source>
</evidence>
<dbReference type="InterPro" id="IPR007422">
    <property type="entry name" value="Peptidase_Prp"/>
</dbReference>
<keyword evidence="8" id="KW-1185">Reference proteome</keyword>
<protein>
    <recommendedName>
        <fullName evidence="6">Ribosomal processing cysteine protease Prp</fullName>
    </recommendedName>
</protein>
<dbReference type="Gene3D" id="3.30.70.1490">
    <property type="entry name" value="Cysteine protease Prp"/>
    <property type="match status" value="1"/>
</dbReference>
<dbReference type="InterPro" id="IPR036764">
    <property type="entry name" value="Peptidase_Prp_sf"/>
</dbReference>
<dbReference type="Pfam" id="PF04327">
    <property type="entry name" value="Peptidase_Prp"/>
    <property type="match status" value="1"/>
</dbReference>